<protein>
    <submittedName>
        <fullName evidence="1">Pentatricopeptide repeat-containing protein</fullName>
    </submittedName>
</protein>
<dbReference type="EMBL" id="CM051399">
    <property type="protein sequence ID" value="KAJ4715933.1"/>
    <property type="molecule type" value="Genomic_DNA"/>
</dbReference>
<name>A0ACC1XXQ7_MELAZ</name>
<dbReference type="Proteomes" id="UP001164539">
    <property type="component" value="Chromosome 6"/>
</dbReference>
<keyword evidence="2" id="KW-1185">Reference proteome</keyword>
<sequence>MAKARNLFDEMPQRDVVSWNLIISGYVSCRGSGFLEEARYFFDKMPERDCVSWNTIISGYAKNGRMQEALRLFSSMPERNVVSWNAMISGFLQNGEVARAIEFFERMPERDSASLSALVSGLIQNGELDEAARLLVKYGNRYDGREDLVHAYNTLIAGYGQKGKVEEARKLFDQIPETSFLLGNFLYQMVERDTFSWNTIISGYVQVSDMEEASNLFGKMPNPDTLSWNAMVSGYAQIGNLELALDFFERIPRKNLVSWNSMIAGCEKNEDYKGAIKLFIQMQVEGEKPDKHTLSSVLSVSSGIVDLHLGMQIHQLVAKTVIPDLPINNALITMYSRCGAIVEARTIFEEMKLFKNVVTWNAMIGGYTSHGFAAEALELFKLMKSFKVWPTYITFISVLSACAHTGLVEEGREYFKSMVNEYGIEPRIEHFASLVDIVGRHGRLENAMDLINSMPFEPDKAVWGALLGACRVHNNLELARVAAEALMKVEPESSTPYVLLYNMYADAGRWDDANEVRMLMKTKNIKKPAGYSRVDSSQGG</sequence>
<accession>A0ACC1XXQ7</accession>
<organism evidence="1 2">
    <name type="scientific">Melia azedarach</name>
    <name type="common">Chinaberry tree</name>
    <dbReference type="NCBI Taxonomy" id="155640"/>
    <lineage>
        <taxon>Eukaryota</taxon>
        <taxon>Viridiplantae</taxon>
        <taxon>Streptophyta</taxon>
        <taxon>Embryophyta</taxon>
        <taxon>Tracheophyta</taxon>
        <taxon>Spermatophyta</taxon>
        <taxon>Magnoliopsida</taxon>
        <taxon>eudicotyledons</taxon>
        <taxon>Gunneridae</taxon>
        <taxon>Pentapetalae</taxon>
        <taxon>rosids</taxon>
        <taxon>malvids</taxon>
        <taxon>Sapindales</taxon>
        <taxon>Meliaceae</taxon>
        <taxon>Melia</taxon>
    </lineage>
</organism>
<evidence type="ECO:0000313" key="1">
    <source>
        <dbReference type="EMBL" id="KAJ4715933.1"/>
    </source>
</evidence>
<gene>
    <name evidence="1" type="ORF">OWV82_011020</name>
</gene>
<evidence type="ECO:0000313" key="2">
    <source>
        <dbReference type="Proteomes" id="UP001164539"/>
    </source>
</evidence>
<reference evidence="1 2" key="1">
    <citation type="journal article" date="2023" name="Science">
        <title>Complex scaffold remodeling in plant triterpene biosynthesis.</title>
        <authorList>
            <person name="De La Pena R."/>
            <person name="Hodgson H."/>
            <person name="Liu J.C."/>
            <person name="Stephenson M.J."/>
            <person name="Martin A.C."/>
            <person name="Owen C."/>
            <person name="Harkess A."/>
            <person name="Leebens-Mack J."/>
            <person name="Jimenez L.E."/>
            <person name="Osbourn A."/>
            <person name="Sattely E.S."/>
        </authorList>
    </citation>
    <scope>NUCLEOTIDE SEQUENCE [LARGE SCALE GENOMIC DNA]</scope>
    <source>
        <strain evidence="2">cv. JPN11</strain>
        <tissue evidence="1">Leaf</tissue>
    </source>
</reference>
<proteinExistence type="predicted"/>
<comment type="caution">
    <text evidence="1">The sequence shown here is derived from an EMBL/GenBank/DDBJ whole genome shotgun (WGS) entry which is preliminary data.</text>
</comment>